<keyword evidence="3" id="KW-0560">Oxidoreductase</keyword>
<dbReference type="FunFam" id="1.10.3730.10:FF:000001">
    <property type="entry name" value="Pyrroline-5-carboxylate reductase"/>
    <property type="match status" value="1"/>
</dbReference>
<keyword evidence="2" id="KW-0521">NADP</keyword>
<dbReference type="HAMAP" id="MF_01925">
    <property type="entry name" value="P5C_reductase"/>
    <property type="match status" value="1"/>
</dbReference>
<feature type="domain" description="Pyrroline-5-carboxylate reductase dimerisation" evidence="5">
    <location>
        <begin position="157"/>
        <end position="261"/>
    </location>
</feature>
<evidence type="ECO:0000256" key="3">
    <source>
        <dbReference type="ARBA" id="ARBA00023002"/>
    </source>
</evidence>
<dbReference type="Pfam" id="PF03807">
    <property type="entry name" value="F420_oxidored"/>
    <property type="match status" value="1"/>
</dbReference>
<dbReference type="EMBL" id="CAFAAJ010000139">
    <property type="protein sequence ID" value="CAB4815454.1"/>
    <property type="molecule type" value="Genomic_DNA"/>
</dbReference>
<accession>A0A6J6Z4E9</accession>
<dbReference type="Gene3D" id="3.40.50.720">
    <property type="entry name" value="NAD(P)-binding Rossmann-like Domain"/>
    <property type="match status" value="1"/>
</dbReference>
<dbReference type="Pfam" id="PF14748">
    <property type="entry name" value="P5CR_dimer"/>
    <property type="match status" value="1"/>
</dbReference>
<dbReference type="InterPro" id="IPR028939">
    <property type="entry name" value="P5C_Rdtase_cat_N"/>
</dbReference>
<reference evidence="6" key="1">
    <citation type="submission" date="2020-05" db="EMBL/GenBank/DDBJ databases">
        <authorList>
            <person name="Chiriac C."/>
            <person name="Salcher M."/>
            <person name="Ghai R."/>
            <person name="Kavagutti S V."/>
        </authorList>
    </citation>
    <scope>NUCLEOTIDE SEQUENCE</scope>
</reference>
<evidence type="ECO:0000259" key="4">
    <source>
        <dbReference type="Pfam" id="PF03807"/>
    </source>
</evidence>
<gene>
    <name evidence="6" type="ORF">UFOPK3001_01856</name>
    <name evidence="7" type="ORF">UFOPK3954_00850</name>
</gene>
<dbReference type="SUPFAM" id="SSF51735">
    <property type="entry name" value="NAD(P)-binding Rossmann-fold domains"/>
    <property type="match status" value="1"/>
</dbReference>
<sequence>MTYSLAIIGGGNMGEALLGGLLEARWAEPGALVVVEVLPTRRAQLVERYPGVAVVPSIPEAEGALIAVKPGDAAAAVKAAVESGATRVLSIAAGVTVAALEQAAGHPVAVVRAMPNTPALVRAGASAIAPGSHAGPEDLLWAESILSAVGTVVRLQEAQLDAFTGLIGSGPAYLYLVTEALIDAGVLVGLPRPAAQAAVTQLLLGSARLLAETGELPEVLRANVTSPGGTTAAGLRELERHGVRGAVLAAVEAATERSRELGAPK</sequence>
<feature type="domain" description="Pyrroline-5-carboxylate reductase catalytic N-terminal" evidence="4">
    <location>
        <begin position="5"/>
        <end position="94"/>
    </location>
</feature>
<comment type="similarity">
    <text evidence="1">Belongs to the pyrroline-5-carboxylate reductase family.</text>
</comment>
<evidence type="ECO:0000313" key="7">
    <source>
        <dbReference type="EMBL" id="CAB4986077.1"/>
    </source>
</evidence>
<dbReference type="GO" id="GO:0055129">
    <property type="term" value="P:L-proline biosynthetic process"/>
    <property type="evidence" value="ECO:0007669"/>
    <property type="project" value="TreeGrafter"/>
</dbReference>
<dbReference type="GO" id="GO:0004735">
    <property type="term" value="F:pyrroline-5-carboxylate reductase activity"/>
    <property type="evidence" value="ECO:0007669"/>
    <property type="project" value="InterPro"/>
</dbReference>
<dbReference type="InterPro" id="IPR029036">
    <property type="entry name" value="P5CR_dimer"/>
</dbReference>
<dbReference type="PIRSF" id="PIRSF000193">
    <property type="entry name" value="Pyrrol-5-carb_rd"/>
    <property type="match status" value="1"/>
</dbReference>
<evidence type="ECO:0000256" key="1">
    <source>
        <dbReference type="ARBA" id="ARBA00005525"/>
    </source>
</evidence>
<protein>
    <submittedName>
        <fullName evidence="6">Unannotated protein</fullName>
    </submittedName>
</protein>
<dbReference type="PANTHER" id="PTHR11645">
    <property type="entry name" value="PYRROLINE-5-CARBOXYLATE REDUCTASE"/>
    <property type="match status" value="1"/>
</dbReference>
<name>A0A6J6Z4E9_9ZZZZ</name>
<proteinExistence type="inferred from homology"/>
<dbReference type="InterPro" id="IPR053790">
    <property type="entry name" value="P5CR-like_CS"/>
</dbReference>
<dbReference type="SUPFAM" id="SSF48179">
    <property type="entry name" value="6-phosphogluconate dehydrogenase C-terminal domain-like"/>
    <property type="match status" value="1"/>
</dbReference>
<evidence type="ECO:0000256" key="2">
    <source>
        <dbReference type="ARBA" id="ARBA00022857"/>
    </source>
</evidence>
<dbReference type="InterPro" id="IPR008927">
    <property type="entry name" value="6-PGluconate_DH-like_C_sf"/>
</dbReference>
<dbReference type="NCBIfam" id="TIGR00112">
    <property type="entry name" value="proC"/>
    <property type="match status" value="1"/>
</dbReference>
<dbReference type="InterPro" id="IPR000304">
    <property type="entry name" value="Pyrroline-COOH_reductase"/>
</dbReference>
<evidence type="ECO:0000259" key="5">
    <source>
        <dbReference type="Pfam" id="PF14748"/>
    </source>
</evidence>
<dbReference type="PROSITE" id="PS00521">
    <property type="entry name" value="P5CR"/>
    <property type="match status" value="1"/>
</dbReference>
<dbReference type="Gene3D" id="1.10.3730.10">
    <property type="entry name" value="ProC C-terminal domain-like"/>
    <property type="match status" value="1"/>
</dbReference>
<dbReference type="EMBL" id="CAFBON010000072">
    <property type="protein sequence ID" value="CAB4986077.1"/>
    <property type="molecule type" value="Genomic_DNA"/>
</dbReference>
<dbReference type="InterPro" id="IPR036291">
    <property type="entry name" value="NAD(P)-bd_dom_sf"/>
</dbReference>
<dbReference type="AlphaFoldDB" id="A0A6J6Z4E9"/>
<dbReference type="PANTHER" id="PTHR11645:SF0">
    <property type="entry name" value="PYRROLINE-5-CARBOXYLATE REDUCTASE 3"/>
    <property type="match status" value="1"/>
</dbReference>
<organism evidence="6">
    <name type="scientific">freshwater metagenome</name>
    <dbReference type="NCBI Taxonomy" id="449393"/>
    <lineage>
        <taxon>unclassified sequences</taxon>
        <taxon>metagenomes</taxon>
        <taxon>ecological metagenomes</taxon>
    </lineage>
</organism>
<evidence type="ECO:0000313" key="6">
    <source>
        <dbReference type="EMBL" id="CAB4815454.1"/>
    </source>
</evidence>